<comment type="similarity">
    <text evidence="5">Belongs to the SAT4 family.</text>
</comment>
<dbReference type="OrthoDB" id="444631at2759"/>
<evidence type="ECO:0000259" key="8">
    <source>
        <dbReference type="Pfam" id="PF20684"/>
    </source>
</evidence>
<feature type="transmembrane region" description="Helical" evidence="7">
    <location>
        <begin position="163"/>
        <end position="187"/>
    </location>
</feature>
<dbReference type="EMBL" id="JAGMWT010000011">
    <property type="protein sequence ID" value="KAH7119911.1"/>
    <property type="molecule type" value="Genomic_DNA"/>
</dbReference>
<feature type="transmembrane region" description="Helical" evidence="7">
    <location>
        <begin position="199"/>
        <end position="217"/>
    </location>
</feature>
<feature type="transmembrane region" description="Helical" evidence="7">
    <location>
        <begin position="83"/>
        <end position="105"/>
    </location>
</feature>
<feature type="transmembrane region" description="Helical" evidence="7">
    <location>
        <begin position="237"/>
        <end position="258"/>
    </location>
</feature>
<dbReference type="PANTHER" id="PTHR33048:SF47">
    <property type="entry name" value="INTEGRAL MEMBRANE PROTEIN-RELATED"/>
    <property type="match status" value="1"/>
</dbReference>
<dbReference type="AlphaFoldDB" id="A0A9P9IGM0"/>
<dbReference type="Pfam" id="PF20684">
    <property type="entry name" value="Fung_rhodopsin"/>
    <property type="match status" value="1"/>
</dbReference>
<organism evidence="9 10">
    <name type="scientific">Dendryphion nanum</name>
    <dbReference type="NCBI Taxonomy" id="256645"/>
    <lineage>
        <taxon>Eukaryota</taxon>
        <taxon>Fungi</taxon>
        <taxon>Dikarya</taxon>
        <taxon>Ascomycota</taxon>
        <taxon>Pezizomycotina</taxon>
        <taxon>Dothideomycetes</taxon>
        <taxon>Pleosporomycetidae</taxon>
        <taxon>Pleosporales</taxon>
        <taxon>Torulaceae</taxon>
        <taxon>Dendryphion</taxon>
    </lineage>
</organism>
<feature type="transmembrane region" description="Helical" evidence="7">
    <location>
        <begin position="125"/>
        <end position="148"/>
    </location>
</feature>
<evidence type="ECO:0000256" key="1">
    <source>
        <dbReference type="ARBA" id="ARBA00004141"/>
    </source>
</evidence>
<feature type="transmembrane region" description="Helical" evidence="7">
    <location>
        <begin position="43"/>
        <end position="63"/>
    </location>
</feature>
<dbReference type="GO" id="GO:0016020">
    <property type="term" value="C:membrane"/>
    <property type="evidence" value="ECO:0007669"/>
    <property type="project" value="UniProtKB-SubCell"/>
</dbReference>
<evidence type="ECO:0000256" key="3">
    <source>
        <dbReference type="ARBA" id="ARBA00022989"/>
    </source>
</evidence>
<comment type="caution">
    <text evidence="9">The sequence shown here is derived from an EMBL/GenBank/DDBJ whole genome shotgun (WGS) entry which is preliminary data.</text>
</comment>
<gene>
    <name evidence="9" type="ORF">B0J11DRAFT_72202</name>
</gene>
<accession>A0A9P9IGM0</accession>
<feature type="transmembrane region" description="Helical" evidence="7">
    <location>
        <begin position="12"/>
        <end position="31"/>
    </location>
</feature>
<evidence type="ECO:0000256" key="7">
    <source>
        <dbReference type="SAM" id="Phobius"/>
    </source>
</evidence>
<keyword evidence="10" id="KW-1185">Reference proteome</keyword>
<reference evidence="9" key="1">
    <citation type="journal article" date="2021" name="Nat. Commun.">
        <title>Genetic determinants of endophytism in the Arabidopsis root mycobiome.</title>
        <authorList>
            <person name="Mesny F."/>
            <person name="Miyauchi S."/>
            <person name="Thiergart T."/>
            <person name="Pickel B."/>
            <person name="Atanasova L."/>
            <person name="Karlsson M."/>
            <person name="Huettel B."/>
            <person name="Barry K.W."/>
            <person name="Haridas S."/>
            <person name="Chen C."/>
            <person name="Bauer D."/>
            <person name="Andreopoulos W."/>
            <person name="Pangilinan J."/>
            <person name="LaButti K."/>
            <person name="Riley R."/>
            <person name="Lipzen A."/>
            <person name="Clum A."/>
            <person name="Drula E."/>
            <person name="Henrissat B."/>
            <person name="Kohler A."/>
            <person name="Grigoriev I.V."/>
            <person name="Martin F.M."/>
            <person name="Hacquard S."/>
        </authorList>
    </citation>
    <scope>NUCLEOTIDE SEQUENCE</scope>
    <source>
        <strain evidence="9">MPI-CAGE-CH-0243</strain>
    </source>
</reference>
<name>A0A9P9IGM0_9PLEO</name>
<evidence type="ECO:0000256" key="4">
    <source>
        <dbReference type="ARBA" id="ARBA00023136"/>
    </source>
</evidence>
<protein>
    <recommendedName>
        <fullName evidence="8">Rhodopsin domain-containing protein</fullName>
    </recommendedName>
</protein>
<sequence length="365" mass="40086">MELGHRAIQTAVIIGIFSTLGSIFVFLRLWTRFAIVRAPGWEDVVLVVSWLCAVVTVVTIGLQVHYGLGEHGAKLSEYQGTQLLLMIYISISTYCASIGLTKIAILMQYQRVFQTPRFQIWCKSFIAIIVAYTIATVVACLVVCTPPIKFWKPSTPGYCIDTIASWFSNAAINIVTDFMIVILPMLVVSRLQLRKKQKALLMGVFAFGAIVCIISIVRLHSLLIITTSKDQSYDNAGVATFSIVEINVAIIGACLPTLRPLLARWSNSFHTSRGTGSGSNGHKRSSVMPAIGGSYGVPLSNLHSKNHGMEKLDGESDGGMEDRERIRVVTMVDVKVTNKGTSVQDERESSTESLFREATRNGHIV</sequence>
<evidence type="ECO:0000256" key="5">
    <source>
        <dbReference type="ARBA" id="ARBA00038359"/>
    </source>
</evidence>
<keyword evidence="4 7" id="KW-0472">Membrane</keyword>
<dbReference type="InterPro" id="IPR052337">
    <property type="entry name" value="SAT4-like"/>
</dbReference>
<evidence type="ECO:0000313" key="9">
    <source>
        <dbReference type="EMBL" id="KAH7119911.1"/>
    </source>
</evidence>
<evidence type="ECO:0000256" key="2">
    <source>
        <dbReference type="ARBA" id="ARBA00022692"/>
    </source>
</evidence>
<keyword evidence="3 7" id="KW-1133">Transmembrane helix</keyword>
<feature type="region of interest" description="Disordered" evidence="6">
    <location>
        <begin position="340"/>
        <end position="365"/>
    </location>
</feature>
<dbReference type="InterPro" id="IPR049326">
    <property type="entry name" value="Rhodopsin_dom_fungi"/>
</dbReference>
<keyword evidence="2 7" id="KW-0812">Transmembrane</keyword>
<feature type="compositionally biased region" description="Basic and acidic residues" evidence="6">
    <location>
        <begin position="344"/>
        <end position="365"/>
    </location>
</feature>
<feature type="domain" description="Rhodopsin" evidence="8">
    <location>
        <begin position="27"/>
        <end position="264"/>
    </location>
</feature>
<dbReference type="Proteomes" id="UP000700596">
    <property type="component" value="Unassembled WGS sequence"/>
</dbReference>
<comment type="subcellular location">
    <subcellularLocation>
        <location evidence="1">Membrane</location>
        <topology evidence="1">Multi-pass membrane protein</topology>
    </subcellularLocation>
</comment>
<dbReference type="PANTHER" id="PTHR33048">
    <property type="entry name" value="PTH11-LIKE INTEGRAL MEMBRANE PROTEIN (AFU_ORTHOLOGUE AFUA_5G11245)"/>
    <property type="match status" value="1"/>
</dbReference>
<evidence type="ECO:0000256" key="6">
    <source>
        <dbReference type="SAM" id="MobiDB-lite"/>
    </source>
</evidence>
<proteinExistence type="inferred from homology"/>
<evidence type="ECO:0000313" key="10">
    <source>
        <dbReference type="Proteomes" id="UP000700596"/>
    </source>
</evidence>